<dbReference type="Proteomes" id="UP000198995">
    <property type="component" value="Unassembled WGS sequence"/>
</dbReference>
<dbReference type="OrthoDB" id="2065578at2"/>
<name>A0A1G6VZZ6_PEPNI</name>
<keyword evidence="6" id="KW-1185">Reference proteome</keyword>
<evidence type="ECO:0000313" key="6">
    <source>
        <dbReference type="Proteomes" id="UP000198995"/>
    </source>
</evidence>
<evidence type="ECO:0000256" key="2">
    <source>
        <dbReference type="SAM" id="MobiDB-lite"/>
    </source>
</evidence>
<accession>A0A1G6VZZ6</accession>
<gene>
    <name evidence="5" type="ORF">SAMN04489866_104172</name>
</gene>
<dbReference type="Pfam" id="PF00395">
    <property type="entry name" value="SLH"/>
    <property type="match status" value="3"/>
</dbReference>
<feature type="signal peptide" evidence="3">
    <location>
        <begin position="1"/>
        <end position="30"/>
    </location>
</feature>
<dbReference type="STRING" id="2741.SAMN04489866_104172"/>
<evidence type="ECO:0000313" key="5">
    <source>
        <dbReference type="EMBL" id="SDD58396.1"/>
    </source>
</evidence>
<dbReference type="RefSeq" id="WP_091791631.1">
    <property type="nucleotide sequence ID" value="NZ_FNAF01000004.1"/>
</dbReference>
<dbReference type="InterPro" id="IPR001119">
    <property type="entry name" value="SLH_dom"/>
</dbReference>
<protein>
    <submittedName>
        <fullName evidence="5">S-layer homology domain-containing protein</fullName>
    </submittedName>
</protein>
<organism evidence="5 6">
    <name type="scientific">Peptococcus niger</name>
    <dbReference type="NCBI Taxonomy" id="2741"/>
    <lineage>
        <taxon>Bacteria</taxon>
        <taxon>Bacillati</taxon>
        <taxon>Bacillota</taxon>
        <taxon>Clostridia</taxon>
        <taxon>Eubacteriales</taxon>
        <taxon>Peptococcaceae</taxon>
        <taxon>Peptococcus</taxon>
    </lineage>
</organism>
<dbReference type="EMBL" id="FNAF01000004">
    <property type="protein sequence ID" value="SDD58396.1"/>
    <property type="molecule type" value="Genomic_DNA"/>
</dbReference>
<proteinExistence type="predicted"/>
<dbReference type="PANTHER" id="PTHR43308">
    <property type="entry name" value="OUTER MEMBRANE PROTEIN ALPHA-RELATED"/>
    <property type="match status" value="1"/>
</dbReference>
<sequence>MSKRIKHILPFVLMVAFCFTSIYPALPAMAGEAQGTERNNQIIEHYLNGANKNHLMGPDKYKGKSDQVSAPNINGYHFKTYNINQENVYLSKDLPYIVGYPDKTVKPLRYISRAEATAIFYRLYDGQYPEKAKSFSSNTFQDLDAKAWYYQPVKKMYESGLVTGSYNKFRPNDPISRAELAGLAARFNPDRFAGNKSNKAAFSDVKDGQWYSDAVALGAANKWLSGYPDGTFRPNDLITRAEVMSVINRTMDRRVAGQTLRELKVSNPYTDVKTNDWFYPDVLEATVDHRNKQKAWHGSAYDKLDQVTEVYVNTDGKEIADRKVYTGEKAKAYKKIFGFNYAGYAKQVTFIYEANLKWGSSKDKDRPSKPDRPTPDKPNPGTSQDKVTLSFNPGDLSDTSMPEALTANPGGDASLPDLPNFNNKYYDFAGWKLDGSDQVHQPGDVVPMAKSMTATAQYKAKPWGTAVNSIYPTKIKFNLDLPSVPVGDINLHIHYNNNGDSGDRDYSISSNGTNQYETILYGLPYQDIYRFDMTVSYKDKDGVERKSKIDHKHVVRTFVYSENIAYNQDFLDFKSWMPNTKYTFTFVRDGSSEILHQESFSSSKLNEYERFHFTKDGQPFVIPRNTTIFVDFEAEEDGTTYGNRLIYGADTPSKIGPSTGDKSM</sequence>
<evidence type="ECO:0000256" key="1">
    <source>
        <dbReference type="ARBA" id="ARBA00022737"/>
    </source>
</evidence>
<dbReference type="AlphaFoldDB" id="A0A1G6VZZ6"/>
<feature type="compositionally biased region" description="Polar residues" evidence="2">
    <location>
        <begin position="380"/>
        <end position="391"/>
    </location>
</feature>
<dbReference type="PANTHER" id="PTHR43308:SF1">
    <property type="entry name" value="OUTER MEMBRANE PROTEIN ALPHA"/>
    <property type="match status" value="1"/>
</dbReference>
<feature type="domain" description="SLH" evidence="4">
    <location>
        <begin position="136"/>
        <end position="197"/>
    </location>
</feature>
<keyword evidence="1" id="KW-0677">Repeat</keyword>
<dbReference type="PROSITE" id="PS51272">
    <property type="entry name" value="SLH"/>
    <property type="match status" value="2"/>
</dbReference>
<evidence type="ECO:0000256" key="3">
    <source>
        <dbReference type="SAM" id="SignalP"/>
    </source>
</evidence>
<evidence type="ECO:0000259" key="4">
    <source>
        <dbReference type="PROSITE" id="PS51272"/>
    </source>
</evidence>
<dbReference type="InterPro" id="IPR051465">
    <property type="entry name" value="Cell_Envelope_Struct_Comp"/>
</dbReference>
<feature type="domain" description="SLH" evidence="4">
    <location>
        <begin position="198"/>
        <end position="261"/>
    </location>
</feature>
<feature type="region of interest" description="Disordered" evidence="2">
    <location>
        <begin position="360"/>
        <end position="416"/>
    </location>
</feature>
<reference evidence="5 6" key="1">
    <citation type="submission" date="2016-10" db="EMBL/GenBank/DDBJ databases">
        <authorList>
            <person name="de Groot N.N."/>
        </authorList>
    </citation>
    <scope>NUCLEOTIDE SEQUENCE [LARGE SCALE GENOMIC DNA]</scope>
    <source>
        <strain evidence="5 6">DSM 20475</strain>
    </source>
</reference>
<feature type="compositionally biased region" description="Basic and acidic residues" evidence="2">
    <location>
        <begin position="360"/>
        <end position="375"/>
    </location>
</feature>
<feature type="chain" id="PRO_5011626165" evidence="3">
    <location>
        <begin position="31"/>
        <end position="664"/>
    </location>
</feature>
<keyword evidence="3" id="KW-0732">Signal</keyword>